<feature type="region of interest" description="Disordered" evidence="1">
    <location>
        <begin position="1"/>
        <end position="21"/>
    </location>
</feature>
<evidence type="ECO:0000313" key="3">
    <source>
        <dbReference type="Proteomes" id="UP000663836"/>
    </source>
</evidence>
<accession>A0A820K2E2</accession>
<gene>
    <name evidence="2" type="ORF">JBS370_LOCUS41416</name>
</gene>
<evidence type="ECO:0000256" key="1">
    <source>
        <dbReference type="SAM" id="MobiDB-lite"/>
    </source>
</evidence>
<evidence type="ECO:0000313" key="2">
    <source>
        <dbReference type="EMBL" id="CAF4334438.1"/>
    </source>
</evidence>
<proteinExistence type="predicted"/>
<feature type="compositionally biased region" description="Polar residues" evidence="1">
    <location>
        <begin position="1"/>
        <end position="13"/>
    </location>
</feature>
<dbReference type="EMBL" id="CAJOBD010045541">
    <property type="protein sequence ID" value="CAF4334438.1"/>
    <property type="molecule type" value="Genomic_DNA"/>
</dbReference>
<reference evidence="2" key="1">
    <citation type="submission" date="2021-02" db="EMBL/GenBank/DDBJ databases">
        <authorList>
            <person name="Nowell W R."/>
        </authorList>
    </citation>
    <scope>NUCLEOTIDE SEQUENCE</scope>
</reference>
<protein>
    <submittedName>
        <fullName evidence="2">Uncharacterized protein</fullName>
    </submittedName>
</protein>
<comment type="caution">
    <text evidence="2">The sequence shown here is derived from an EMBL/GenBank/DDBJ whole genome shotgun (WGS) entry which is preliminary data.</text>
</comment>
<organism evidence="2 3">
    <name type="scientific">Rotaria sordida</name>
    <dbReference type="NCBI Taxonomy" id="392033"/>
    <lineage>
        <taxon>Eukaryota</taxon>
        <taxon>Metazoa</taxon>
        <taxon>Spiralia</taxon>
        <taxon>Gnathifera</taxon>
        <taxon>Rotifera</taxon>
        <taxon>Eurotatoria</taxon>
        <taxon>Bdelloidea</taxon>
        <taxon>Philodinida</taxon>
        <taxon>Philodinidae</taxon>
        <taxon>Rotaria</taxon>
    </lineage>
</organism>
<dbReference type="Proteomes" id="UP000663836">
    <property type="component" value="Unassembled WGS sequence"/>
</dbReference>
<feature type="non-terminal residue" evidence="2">
    <location>
        <position position="21"/>
    </location>
</feature>
<name>A0A820K2E2_9BILA</name>
<dbReference type="AlphaFoldDB" id="A0A820K2E2"/>
<sequence length="21" mass="2209">MLRTATPSPQTSAADGRQHPS</sequence>